<dbReference type="GO" id="GO:0038023">
    <property type="term" value="F:signaling receptor activity"/>
    <property type="evidence" value="ECO:0007669"/>
    <property type="project" value="TreeGrafter"/>
</dbReference>
<evidence type="ECO:0000313" key="7">
    <source>
        <dbReference type="Proteomes" id="UP001054945"/>
    </source>
</evidence>
<keyword evidence="3" id="KW-1015">Disulfide bond</keyword>
<dbReference type="GO" id="GO:0009897">
    <property type="term" value="C:external side of plasma membrane"/>
    <property type="evidence" value="ECO:0007669"/>
    <property type="project" value="TreeGrafter"/>
</dbReference>
<dbReference type="Pfam" id="PF03024">
    <property type="entry name" value="Folate_rec"/>
    <property type="match status" value="1"/>
</dbReference>
<feature type="signal peptide" evidence="4">
    <location>
        <begin position="1"/>
        <end position="21"/>
    </location>
</feature>
<keyword evidence="2 4" id="KW-0732">Signal</keyword>
<comment type="caution">
    <text evidence="6">The sequence shown here is derived from an EMBL/GenBank/DDBJ whole genome shotgun (WGS) entry which is preliminary data.</text>
</comment>
<evidence type="ECO:0000259" key="5">
    <source>
        <dbReference type="Pfam" id="PF03024"/>
    </source>
</evidence>
<dbReference type="EMBL" id="BPLR01018741">
    <property type="protein sequence ID" value="GIZ01956.1"/>
    <property type="molecule type" value="Genomic_DNA"/>
</dbReference>
<organism evidence="6 7">
    <name type="scientific">Caerostris extrusa</name>
    <name type="common">Bark spider</name>
    <name type="synonym">Caerostris bankana</name>
    <dbReference type="NCBI Taxonomy" id="172846"/>
    <lineage>
        <taxon>Eukaryota</taxon>
        <taxon>Metazoa</taxon>
        <taxon>Ecdysozoa</taxon>
        <taxon>Arthropoda</taxon>
        <taxon>Chelicerata</taxon>
        <taxon>Arachnida</taxon>
        <taxon>Araneae</taxon>
        <taxon>Araneomorphae</taxon>
        <taxon>Entelegynae</taxon>
        <taxon>Araneoidea</taxon>
        <taxon>Araneidae</taxon>
        <taxon>Caerostris</taxon>
    </lineage>
</organism>
<feature type="domain" description="Folate receptor-like" evidence="5">
    <location>
        <begin position="34"/>
        <end position="212"/>
    </location>
</feature>
<dbReference type="AlphaFoldDB" id="A0AAV4Y7P8"/>
<gene>
    <name evidence="6" type="primary">FOLR1</name>
    <name evidence="6" type="ORF">CEXT_374401</name>
</gene>
<evidence type="ECO:0000313" key="6">
    <source>
        <dbReference type="EMBL" id="GIZ01956.1"/>
    </source>
</evidence>
<dbReference type="Proteomes" id="UP001054945">
    <property type="component" value="Unassembled WGS sequence"/>
</dbReference>
<dbReference type="InterPro" id="IPR018143">
    <property type="entry name" value="Folate_rcpt-like"/>
</dbReference>
<proteinExistence type="inferred from homology"/>
<keyword evidence="6" id="KW-0675">Receptor</keyword>
<reference evidence="6 7" key="1">
    <citation type="submission" date="2021-06" db="EMBL/GenBank/DDBJ databases">
        <title>Caerostris extrusa draft genome.</title>
        <authorList>
            <person name="Kono N."/>
            <person name="Arakawa K."/>
        </authorList>
    </citation>
    <scope>NUCLEOTIDE SEQUENCE [LARGE SCALE GENOMIC DNA]</scope>
</reference>
<evidence type="ECO:0000256" key="2">
    <source>
        <dbReference type="ARBA" id="ARBA00022729"/>
    </source>
</evidence>
<dbReference type="PANTHER" id="PTHR10517">
    <property type="entry name" value="FOLATE RECEPTOR"/>
    <property type="match status" value="1"/>
</dbReference>
<evidence type="ECO:0000256" key="3">
    <source>
        <dbReference type="ARBA" id="ARBA00023157"/>
    </source>
</evidence>
<accession>A0AAV4Y7P8</accession>
<evidence type="ECO:0000256" key="1">
    <source>
        <dbReference type="ARBA" id="ARBA00007932"/>
    </source>
</evidence>
<name>A0AAV4Y7P8_CAEEX</name>
<comment type="similarity">
    <text evidence="1">Belongs to the folate receptor family.</text>
</comment>
<protein>
    <submittedName>
        <fullName evidence="6">Folate receptor alpha</fullName>
    </submittedName>
</protein>
<evidence type="ECO:0000256" key="4">
    <source>
        <dbReference type="SAM" id="SignalP"/>
    </source>
</evidence>
<dbReference type="InterPro" id="IPR004269">
    <property type="entry name" value="Folate_rcpt"/>
</dbReference>
<dbReference type="PANTHER" id="PTHR10517:SF14">
    <property type="entry name" value="FOLATE RECEPTOR 1-RELATED"/>
    <property type="match status" value="1"/>
</dbReference>
<keyword evidence="7" id="KW-1185">Reference proteome</keyword>
<sequence>MAFSYHFIVAVLFICVKESICQLSNNKEELLNWCLNSKNHKYKPGKEDSLHEQCLPWKDYSCCTPEVSVDIHQTDMYNFTFDHCFRQIKRNMSNECRKYFNQNNCFYECEPHIGLWVVETKRKIASERFYRVPLCASDCNAWFRACKEDFTCAYNWPRDFKYSKEELVKGHNTCKTNANCTTFKNMYSSAREFCENVWDESWLYTPDSEPCMHIEFDGMVENPNKKTAEYYINLRLSSGQSSSFYVNLWLLGFLLVFVWNKNCLS</sequence>
<feature type="chain" id="PRO_5043764075" evidence="4">
    <location>
        <begin position="22"/>
        <end position="265"/>
    </location>
</feature>